<dbReference type="EMBL" id="JASCZI010211648">
    <property type="protein sequence ID" value="MED6195510.1"/>
    <property type="molecule type" value="Genomic_DNA"/>
</dbReference>
<reference evidence="1 2" key="1">
    <citation type="journal article" date="2023" name="Plants (Basel)">
        <title>Bridging the Gap: Combining Genomics and Transcriptomics Approaches to Understand Stylosanthes scabra, an Orphan Legume from the Brazilian Caatinga.</title>
        <authorList>
            <person name="Ferreira-Neto J.R.C."/>
            <person name="da Silva M.D."/>
            <person name="Binneck E."/>
            <person name="de Melo N.F."/>
            <person name="da Silva R.H."/>
            <person name="de Melo A.L.T.M."/>
            <person name="Pandolfi V."/>
            <person name="Bustamante F.O."/>
            <person name="Brasileiro-Vidal A.C."/>
            <person name="Benko-Iseppon A.M."/>
        </authorList>
    </citation>
    <scope>NUCLEOTIDE SEQUENCE [LARGE SCALE GENOMIC DNA]</scope>
    <source>
        <tissue evidence="1">Leaves</tissue>
    </source>
</reference>
<comment type="caution">
    <text evidence="1">The sequence shown here is derived from an EMBL/GenBank/DDBJ whole genome shotgun (WGS) entry which is preliminary data.</text>
</comment>
<feature type="non-terminal residue" evidence="1">
    <location>
        <position position="1"/>
    </location>
</feature>
<evidence type="ECO:0000313" key="1">
    <source>
        <dbReference type="EMBL" id="MED6195510.1"/>
    </source>
</evidence>
<protein>
    <submittedName>
        <fullName evidence="1">Uncharacterized protein</fullName>
    </submittedName>
</protein>
<keyword evidence="2" id="KW-1185">Reference proteome</keyword>
<sequence length="122" mass="14243">LSSSFWLWDQSALLSLRELTVGSFRLELILIRFKLKTKIWVKSDIQRRLYPFFCKIESSDLTDFPYPHLLHHCICTSNLSDGSMNLGSTKGFMEIHMSRARTRSRSLRFQSTITAFSRHNQG</sequence>
<proteinExistence type="predicted"/>
<gene>
    <name evidence="1" type="ORF">PIB30_038545</name>
</gene>
<name>A0ABU6XBT0_9FABA</name>
<evidence type="ECO:0000313" key="2">
    <source>
        <dbReference type="Proteomes" id="UP001341840"/>
    </source>
</evidence>
<organism evidence="1 2">
    <name type="scientific">Stylosanthes scabra</name>
    <dbReference type="NCBI Taxonomy" id="79078"/>
    <lineage>
        <taxon>Eukaryota</taxon>
        <taxon>Viridiplantae</taxon>
        <taxon>Streptophyta</taxon>
        <taxon>Embryophyta</taxon>
        <taxon>Tracheophyta</taxon>
        <taxon>Spermatophyta</taxon>
        <taxon>Magnoliopsida</taxon>
        <taxon>eudicotyledons</taxon>
        <taxon>Gunneridae</taxon>
        <taxon>Pentapetalae</taxon>
        <taxon>rosids</taxon>
        <taxon>fabids</taxon>
        <taxon>Fabales</taxon>
        <taxon>Fabaceae</taxon>
        <taxon>Papilionoideae</taxon>
        <taxon>50 kb inversion clade</taxon>
        <taxon>dalbergioids sensu lato</taxon>
        <taxon>Dalbergieae</taxon>
        <taxon>Pterocarpus clade</taxon>
        <taxon>Stylosanthes</taxon>
    </lineage>
</organism>
<dbReference type="Proteomes" id="UP001341840">
    <property type="component" value="Unassembled WGS sequence"/>
</dbReference>
<accession>A0ABU6XBT0</accession>